<evidence type="ECO:0000313" key="3">
    <source>
        <dbReference type="Proteomes" id="UP000612349"/>
    </source>
</evidence>
<dbReference type="AlphaFoldDB" id="A0A916YQA8"/>
<dbReference type="Gene3D" id="3.30.420.10">
    <property type="entry name" value="Ribonuclease H-like superfamily/Ribonuclease H"/>
    <property type="match status" value="1"/>
</dbReference>
<dbReference type="InterPro" id="IPR036397">
    <property type="entry name" value="RNaseH_sf"/>
</dbReference>
<gene>
    <name evidence="2" type="ORF">GCM10010990_02040</name>
</gene>
<dbReference type="InterPro" id="IPR012337">
    <property type="entry name" value="RNaseH-like_sf"/>
</dbReference>
<comment type="caution">
    <text evidence="2">The sequence shown here is derived from an EMBL/GenBank/DDBJ whole genome shotgun (WGS) entry which is preliminary data.</text>
</comment>
<dbReference type="GO" id="GO:0015074">
    <property type="term" value="P:DNA integration"/>
    <property type="evidence" value="ECO:0007669"/>
    <property type="project" value="InterPro"/>
</dbReference>
<dbReference type="Pfam" id="PF09299">
    <property type="entry name" value="Mu-transpos_C"/>
    <property type="match status" value="1"/>
</dbReference>
<reference evidence="2" key="1">
    <citation type="journal article" date="2014" name="Int. J. Syst. Evol. Microbiol.">
        <title>Complete genome sequence of Corynebacterium casei LMG S-19264T (=DSM 44701T), isolated from a smear-ripened cheese.</title>
        <authorList>
            <consortium name="US DOE Joint Genome Institute (JGI-PGF)"/>
            <person name="Walter F."/>
            <person name="Albersmeier A."/>
            <person name="Kalinowski J."/>
            <person name="Ruckert C."/>
        </authorList>
    </citation>
    <scope>NUCLEOTIDE SEQUENCE</scope>
    <source>
        <strain evidence="2">CGMCC 1.15360</strain>
    </source>
</reference>
<organism evidence="2 3">
    <name type="scientific">Croceicoccus mobilis</name>
    <dbReference type="NCBI Taxonomy" id="1703339"/>
    <lineage>
        <taxon>Bacteria</taxon>
        <taxon>Pseudomonadati</taxon>
        <taxon>Pseudomonadota</taxon>
        <taxon>Alphaproteobacteria</taxon>
        <taxon>Sphingomonadales</taxon>
        <taxon>Erythrobacteraceae</taxon>
        <taxon>Croceicoccus</taxon>
    </lineage>
</organism>
<dbReference type="InterPro" id="IPR015378">
    <property type="entry name" value="Transposase-like_Mu_C"/>
</dbReference>
<accession>A0A916YQA8</accession>
<dbReference type="Proteomes" id="UP000612349">
    <property type="component" value="Unassembled WGS sequence"/>
</dbReference>
<reference evidence="2" key="2">
    <citation type="submission" date="2020-09" db="EMBL/GenBank/DDBJ databases">
        <authorList>
            <person name="Sun Q."/>
            <person name="Zhou Y."/>
        </authorList>
    </citation>
    <scope>NUCLEOTIDE SEQUENCE</scope>
    <source>
        <strain evidence="2">CGMCC 1.15360</strain>
    </source>
</reference>
<protein>
    <recommendedName>
        <fullName evidence="1">Integrase catalytic domain-containing protein</fullName>
    </recommendedName>
</protein>
<dbReference type="SUPFAM" id="SSF53098">
    <property type="entry name" value="Ribonuclease H-like"/>
    <property type="match status" value="1"/>
</dbReference>
<dbReference type="EMBL" id="BMIP01000001">
    <property type="protein sequence ID" value="GGD56403.1"/>
    <property type="molecule type" value="Genomic_DNA"/>
</dbReference>
<proteinExistence type="predicted"/>
<dbReference type="PROSITE" id="PS50994">
    <property type="entry name" value="INTEGRASE"/>
    <property type="match status" value="1"/>
</dbReference>
<dbReference type="GO" id="GO:0003676">
    <property type="term" value="F:nucleic acid binding"/>
    <property type="evidence" value="ECO:0007669"/>
    <property type="project" value="InterPro"/>
</dbReference>
<feature type="domain" description="Integrase catalytic" evidence="1">
    <location>
        <begin position="273"/>
        <end position="477"/>
    </location>
</feature>
<evidence type="ECO:0000313" key="2">
    <source>
        <dbReference type="EMBL" id="GGD56403.1"/>
    </source>
</evidence>
<keyword evidence="3" id="KW-1185">Reference proteome</keyword>
<name>A0A916YQA8_9SPHN</name>
<dbReference type="OrthoDB" id="5287589at2"/>
<evidence type="ECO:0000259" key="1">
    <source>
        <dbReference type="PROSITE" id="PS50994"/>
    </source>
</evidence>
<dbReference type="RefSeq" id="WP_082922227.1">
    <property type="nucleotide sequence ID" value="NZ_BMIP01000001.1"/>
</dbReference>
<dbReference type="InterPro" id="IPR001584">
    <property type="entry name" value="Integrase_cat-core"/>
</dbReference>
<sequence>MKHTNFRLDVGVGYRLISNGESFEFRERRHSKLDWVGERSRELFTVTDMELYQMLSAGSCTLQLPGLDYDPETDLEITGDAARSDGSHANPMFGRKKRVDSANRLKGADRLHYLQRVRDAGLHLSPTSKAAADLLEQIRQERGDVVAPSCSTLRRWLLRGNKHATAPRLSSRQHLKGNRNPRLHPEVQKIIENEITEKFLCPAPLPKLQLLRHIQHRVNETNKSRKPDEQLDQPGEKALRNAIMRISRFDILEAQLGPTIAFAKEGLTMELPDPEAPLDRVEIDHTVFDLIVVDEENGLPLGRPTIAVGIDRCTRMPYAVHVSFEPPSLLTVMELLKNGLLYKDYVELMRGDPQSPWNIKNDWPVGGIPKCLVVDLARENMSQDVRDLAFKLHISEIHFMPGRKAWYKGGVERFIGTANRQIAHSAPGTTFSNILQRGDYDSANRAVVTLKDLLHAVHKWLIDVYQMTPHKGLNKETPRSKWNRLIEVYPVTILTDRRELDQIGRRERSALRRSGISLHNIKYNSKELDIYRLSPECAKIRGDDNRVEFLYDPKDLSEVRIVKHDGTIMRIPAVPKWAAYVPGLSIWQHLTIQVFVNKNGRQAELADQLLKAKVELYEIMRSRLSQPKKGKKTGSIAGTKKAARFVGKGRSSYSGSDTAVDAKDWDAPQQAANDAGDSSAVFPFQNVEPEEDEGIDPYLDCQTESEIISDINKVFGRRIEFSDECDFDPYNDGEADGDT</sequence>